<dbReference type="STRING" id="97972.A0A2V1DRP0"/>
<organism evidence="1 2">
    <name type="scientific">Periconia macrospinosa</name>
    <dbReference type="NCBI Taxonomy" id="97972"/>
    <lineage>
        <taxon>Eukaryota</taxon>
        <taxon>Fungi</taxon>
        <taxon>Dikarya</taxon>
        <taxon>Ascomycota</taxon>
        <taxon>Pezizomycotina</taxon>
        <taxon>Dothideomycetes</taxon>
        <taxon>Pleosporomycetidae</taxon>
        <taxon>Pleosporales</taxon>
        <taxon>Massarineae</taxon>
        <taxon>Periconiaceae</taxon>
        <taxon>Periconia</taxon>
    </lineage>
</organism>
<dbReference type="OrthoDB" id="3546279at2759"/>
<reference evidence="1 2" key="1">
    <citation type="journal article" date="2018" name="Sci. Rep.">
        <title>Comparative genomics provides insights into the lifestyle and reveals functional heterogeneity of dark septate endophytic fungi.</title>
        <authorList>
            <person name="Knapp D.G."/>
            <person name="Nemeth J.B."/>
            <person name="Barry K."/>
            <person name="Hainaut M."/>
            <person name="Henrissat B."/>
            <person name="Johnson J."/>
            <person name="Kuo A."/>
            <person name="Lim J.H.P."/>
            <person name="Lipzen A."/>
            <person name="Nolan M."/>
            <person name="Ohm R.A."/>
            <person name="Tamas L."/>
            <person name="Grigoriev I.V."/>
            <person name="Spatafora J.W."/>
            <person name="Nagy L.G."/>
            <person name="Kovacs G.M."/>
        </authorList>
    </citation>
    <scope>NUCLEOTIDE SEQUENCE [LARGE SCALE GENOMIC DNA]</scope>
    <source>
        <strain evidence="1 2">DSE2036</strain>
    </source>
</reference>
<dbReference type="Proteomes" id="UP000244855">
    <property type="component" value="Unassembled WGS sequence"/>
</dbReference>
<evidence type="ECO:0000313" key="2">
    <source>
        <dbReference type="Proteomes" id="UP000244855"/>
    </source>
</evidence>
<evidence type="ECO:0000313" key="1">
    <source>
        <dbReference type="EMBL" id="PVI00646.1"/>
    </source>
</evidence>
<keyword evidence="2" id="KW-1185">Reference proteome</keyword>
<dbReference type="EMBL" id="KZ805370">
    <property type="protein sequence ID" value="PVI00646.1"/>
    <property type="molecule type" value="Genomic_DNA"/>
</dbReference>
<accession>A0A2V1DRP0</accession>
<gene>
    <name evidence="1" type="ORF">DM02DRAFT_628368</name>
</gene>
<proteinExistence type="predicted"/>
<name>A0A2V1DRP0_9PLEO</name>
<dbReference type="AlphaFoldDB" id="A0A2V1DRP0"/>
<sequence>MLSGIFTSGLLRSSATRDVGPIIANGSNAVQPEYFDLLSDCNDVPLLIFIHWATILHKMPKPMVKRWAKRVAFQMMEKLHGDWTSTLAWPLRELPTPNSISVTNAQQQPGLSVSLLQPMPVS</sequence>
<protein>
    <submittedName>
        <fullName evidence="1">Uncharacterized protein</fullName>
    </submittedName>
</protein>